<keyword evidence="2" id="KW-1185">Reference proteome</keyword>
<name>A0A2I2L320_9VIRU</name>
<dbReference type="GO" id="GO:0051301">
    <property type="term" value="P:cell division"/>
    <property type="evidence" value="ECO:0007669"/>
    <property type="project" value="UniProtKB-KW"/>
</dbReference>
<dbReference type="GeneID" id="35382040"/>
<reference evidence="1" key="1">
    <citation type="submission" date="2017-08" db="EMBL/GenBank/DDBJ databases">
        <authorList>
            <consortium name="Urmite Genomes"/>
        </authorList>
    </citation>
    <scope>NUCLEOTIDE SEQUENCE [LARGE SCALE GENOMIC DNA]</scope>
    <source>
        <strain evidence="1">IHUMI-LCC2</strain>
    </source>
</reference>
<dbReference type="OrthoDB" id="9133at10239"/>
<dbReference type="RefSeq" id="YP_009448234.1">
    <property type="nucleotide sequence ID" value="NC_036594.1"/>
</dbReference>
<keyword evidence="1" id="KW-0132">Cell division</keyword>
<gene>
    <name evidence="1" type="ORF">ORPV_28</name>
</gene>
<dbReference type="KEGG" id="vg:35382040"/>
<evidence type="ECO:0000313" key="1">
    <source>
        <dbReference type="EMBL" id="SNW61932.1"/>
    </source>
</evidence>
<organism evidence="1">
    <name type="scientific">Orpheovirus IHUMI-LCC2</name>
    <dbReference type="NCBI Taxonomy" id="2023057"/>
    <lineage>
        <taxon>Viruses</taxon>
        <taxon>Varidnaviria</taxon>
        <taxon>Bamfordvirae</taxon>
        <taxon>Nucleocytoviricota</taxon>
        <taxon>Megaviricetes</taxon>
        <taxon>Pimascovirales</taxon>
        <taxon>Ocovirineae</taxon>
        <taxon>Orpheoviridae</taxon>
        <taxon>Alphaorpheovirus</taxon>
        <taxon>Alphaorpheovirus massiliense</taxon>
    </lineage>
</organism>
<evidence type="ECO:0000313" key="2">
    <source>
        <dbReference type="Proteomes" id="UP000236316"/>
    </source>
</evidence>
<protein>
    <submittedName>
        <fullName evidence="1">Cell division cycle 123 protein</fullName>
    </submittedName>
</protein>
<sequence length="127" mass="15672">MSLQDNNYQWKDICMNNAEEYRCQMYSKYHSDVWYPLLEEMSDEDKYFTMKSIFLPYDINLSHEQSVPYNPYFIRLNSMSPKYRNPVYNVYEAYKIINESERTTCTRRDHDHVELHLIFDEMKYIIM</sequence>
<accession>A0A2I2L320</accession>
<dbReference type="Proteomes" id="UP000236316">
    <property type="component" value="Segment"/>
</dbReference>
<dbReference type="EMBL" id="LT906555">
    <property type="protein sequence ID" value="SNW61932.1"/>
    <property type="molecule type" value="Genomic_DNA"/>
</dbReference>
<keyword evidence="1" id="KW-0131">Cell cycle</keyword>
<proteinExistence type="predicted"/>